<dbReference type="Proteomes" id="UP000031668">
    <property type="component" value="Unassembled WGS sequence"/>
</dbReference>
<name>A0A0C2N6T4_THEKT</name>
<organism evidence="1 2">
    <name type="scientific">Thelohanellus kitauei</name>
    <name type="common">Myxosporean</name>
    <dbReference type="NCBI Taxonomy" id="669202"/>
    <lineage>
        <taxon>Eukaryota</taxon>
        <taxon>Metazoa</taxon>
        <taxon>Cnidaria</taxon>
        <taxon>Myxozoa</taxon>
        <taxon>Myxosporea</taxon>
        <taxon>Bivalvulida</taxon>
        <taxon>Platysporina</taxon>
        <taxon>Myxobolidae</taxon>
        <taxon>Thelohanellus</taxon>
    </lineage>
</organism>
<dbReference type="EMBL" id="JWZT01001469">
    <property type="protein sequence ID" value="KII72010.1"/>
    <property type="molecule type" value="Genomic_DNA"/>
</dbReference>
<gene>
    <name evidence="1" type="ORF">RF11_04303</name>
</gene>
<sequence length="100" mass="11807">MKENKRIANSQTWHRYKIENRGQHRNCGNNHRLKLFSKHKKIENDNSSIFCLSAHKIKCKHQWLKEFESEISLKDLNGIEIGHLPDLSSTNINIFNHISD</sequence>
<comment type="caution">
    <text evidence="1">The sequence shown here is derived from an EMBL/GenBank/DDBJ whole genome shotgun (WGS) entry which is preliminary data.</text>
</comment>
<evidence type="ECO:0000313" key="1">
    <source>
        <dbReference type="EMBL" id="KII72010.1"/>
    </source>
</evidence>
<evidence type="ECO:0000313" key="2">
    <source>
        <dbReference type="Proteomes" id="UP000031668"/>
    </source>
</evidence>
<reference evidence="1 2" key="1">
    <citation type="journal article" date="2014" name="Genome Biol. Evol.">
        <title>The genome of the myxosporean Thelohanellus kitauei shows adaptations to nutrient acquisition within its fish host.</title>
        <authorList>
            <person name="Yang Y."/>
            <person name="Xiong J."/>
            <person name="Zhou Z."/>
            <person name="Huo F."/>
            <person name="Miao W."/>
            <person name="Ran C."/>
            <person name="Liu Y."/>
            <person name="Zhang J."/>
            <person name="Feng J."/>
            <person name="Wang M."/>
            <person name="Wang M."/>
            <person name="Wang L."/>
            <person name="Yao B."/>
        </authorList>
    </citation>
    <scope>NUCLEOTIDE SEQUENCE [LARGE SCALE GENOMIC DNA]</scope>
    <source>
        <strain evidence="1">Wuqing</strain>
    </source>
</reference>
<dbReference type="AlphaFoldDB" id="A0A0C2N6T4"/>
<accession>A0A0C2N6T4</accession>
<keyword evidence="2" id="KW-1185">Reference proteome</keyword>
<proteinExistence type="predicted"/>
<protein>
    <submittedName>
        <fullName evidence="1">Uncharacterized protein</fullName>
    </submittedName>
</protein>